<keyword evidence="1" id="KW-1133">Transmembrane helix</keyword>
<evidence type="ECO:0000256" key="1">
    <source>
        <dbReference type="SAM" id="Phobius"/>
    </source>
</evidence>
<keyword evidence="1" id="KW-0812">Transmembrane</keyword>
<protein>
    <recommendedName>
        <fullName evidence="4">DUF4363 family protein</fullName>
    </recommendedName>
</protein>
<comment type="caution">
    <text evidence="2">The sequence shown here is derived from an EMBL/GenBank/DDBJ whole genome shotgun (WGS) entry which is preliminary data.</text>
</comment>
<gene>
    <name evidence="2" type="ORF">EV209_3270</name>
</gene>
<feature type="transmembrane region" description="Helical" evidence="1">
    <location>
        <begin position="6"/>
        <end position="25"/>
    </location>
</feature>
<dbReference type="Proteomes" id="UP000292927">
    <property type="component" value="Unassembled WGS sequence"/>
</dbReference>
<reference evidence="2 3" key="1">
    <citation type="submission" date="2019-02" db="EMBL/GenBank/DDBJ databases">
        <title>Genomic Encyclopedia of Type Strains, Phase IV (KMG-IV): sequencing the most valuable type-strain genomes for metagenomic binning, comparative biology and taxonomic classification.</title>
        <authorList>
            <person name="Goeker M."/>
        </authorList>
    </citation>
    <scope>NUCLEOTIDE SEQUENCE [LARGE SCALE GENOMIC DNA]</scope>
    <source>
        <strain evidence="2 3">DSM 29486</strain>
    </source>
</reference>
<accession>A0A4Q7NY31</accession>
<dbReference type="EMBL" id="SGXF01000010">
    <property type="protein sequence ID" value="RZS92147.1"/>
    <property type="molecule type" value="Genomic_DNA"/>
</dbReference>
<proteinExistence type="predicted"/>
<organism evidence="2 3">
    <name type="scientific">Cuneatibacter caecimuris</name>
    <dbReference type="NCBI Taxonomy" id="1796618"/>
    <lineage>
        <taxon>Bacteria</taxon>
        <taxon>Bacillati</taxon>
        <taxon>Bacillota</taxon>
        <taxon>Clostridia</taxon>
        <taxon>Lachnospirales</taxon>
        <taxon>Lachnospiraceae</taxon>
        <taxon>Cuneatibacter</taxon>
    </lineage>
</organism>
<dbReference type="RefSeq" id="WP_130436450.1">
    <property type="nucleotide sequence ID" value="NZ_SGXF01000010.1"/>
</dbReference>
<keyword evidence="1" id="KW-0472">Membrane</keyword>
<evidence type="ECO:0008006" key="4">
    <source>
        <dbReference type="Google" id="ProtNLM"/>
    </source>
</evidence>
<keyword evidence="3" id="KW-1185">Reference proteome</keyword>
<evidence type="ECO:0000313" key="2">
    <source>
        <dbReference type="EMBL" id="RZS92147.1"/>
    </source>
</evidence>
<evidence type="ECO:0000313" key="3">
    <source>
        <dbReference type="Proteomes" id="UP000292927"/>
    </source>
</evidence>
<dbReference type="AlphaFoldDB" id="A0A4Q7NY31"/>
<name>A0A4Q7NY31_9FIRM</name>
<sequence>MKTKILTVVLIIGCISLAILFQVNYNKILQDKSDKANDIQITYDLFKNSFHSAAVSYENKDLENAWISYGEAKYLASQVVKNIRPLLGEKEQCDLDRILYHISSRWWAARENWSSYSAETSEYLWKVDSWFQKEEQSSPFSLEMYNFQSYLSEETEE</sequence>